<name>A0AAJ1ESI2_9BACT</name>
<dbReference type="Proteomes" id="UP001197609">
    <property type="component" value="Unassembled WGS sequence"/>
</dbReference>
<feature type="non-terminal residue" evidence="2">
    <location>
        <position position="1"/>
    </location>
</feature>
<gene>
    <name evidence="2" type="ORF">K8G79_04430</name>
</gene>
<dbReference type="GO" id="GO:0003677">
    <property type="term" value="F:DNA binding"/>
    <property type="evidence" value="ECO:0007669"/>
    <property type="project" value="InterPro"/>
</dbReference>
<comment type="caution">
    <text evidence="2">The sequence shown here is derived from an EMBL/GenBank/DDBJ whole genome shotgun (WGS) entry which is preliminary data.</text>
</comment>
<dbReference type="EMBL" id="JAIOIU010000044">
    <property type="protein sequence ID" value="MBZ0159374.1"/>
    <property type="molecule type" value="Genomic_DNA"/>
</dbReference>
<dbReference type="InterPro" id="IPR001437">
    <property type="entry name" value="Tscrpt_elong_fac_GreA/B_C"/>
</dbReference>
<dbReference type="GO" id="GO:0032784">
    <property type="term" value="P:regulation of DNA-templated transcription elongation"/>
    <property type="evidence" value="ECO:0007669"/>
    <property type="project" value="InterPro"/>
</dbReference>
<evidence type="ECO:0000259" key="1">
    <source>
        <dbReference type="Pfam" id="PF01272"/>
    </source>
</evidence>
<dbReference type="SUPFAM" id="SSF54534">
    <property type="entry name" value="FKBP-like"/>
    <property type="match status" value="1"/>
</dbReference>
<dbReference type="Gene3D" id="3.10.50.30">
    <property type="entry name" value="Transcription elongation factor, GreA/GreB, C-terminal domain"/>
    <property type="match status" value="1"/>
</dbReference>
<dbReference type="Pfam" id="PF01272">
    <property type="entry name" value="GreA_GreB"/>
    <property type="match status" value="1"/>
</dbReference>
<dbReference type="GO" id="GO:0003746">
    <property type="term" value="F:translation elongation factor activity"/>
    <property type="evidence" value="ECO:0007669"/>
    <property type="project" value="UniProtKB-KW"/>
</dbReference>
<protein>
    <submittedName>
        <fullName evidence="2">GreA/GreB family elongation factor</fullName>
    </submittedName>
</protein>
<keyword evidence="2" id="KW-0251">Elongation factor</keyword>
<organism evidence="2 3">
    <name type="scientific">Candidatus Methylomirabilis tolerans</name>
    <dbReference type="NCBI Taxonomy" id="3123416"/>
    <lineage>
        <taxon>Bacteria</taxon>
        <taxon>Candidatus Methylomirabilota</taxon>
        <taxon>Candidatus Methylomirabilia</taxon>
        <taxon>Candidatus Methylomirabilales</taxon>
        <taxon>Candidatus Methylomirabilaceae</taxon>
        <taxon>Candidatus Methylomirabilis</taxon>
    </lineage>
</organism>
<proteinExistence type="predicted"/>
<accession>A0AAJ1ESI2</accession>
<keyword evidence="2" id="KW-0648">Protein biosynthesis</keyword>
<reference evidence="2 3" key="1">
    <citation type="journal article" date="2021" name="bioRxiv">
        <title>Unraveling nitrogen, sulfur and carbon metabolic pathways and microbial community transcriptional responses to substrate deprivation and toxicity stresses in a bioreactor mimicking anoxic brackish coastal sediment conditions.</title>
        <authorList>
            <person name="Martins P.D."/>
            <person name="Echeveste M.J."/>
            <person name="Arshad A."/>
            <person name="Kurth J."/>
            <person name="Ouboter H."/>
            <person name="Jetten M.S.M."/>
            <person name="Welte C.U."/>
        </authorList>
    </citation>
    <scope>NUCLEOTIDE SEQUENCE [LARGE SCALE GENOMIC DNA]</scope>
    <source>
        <strain evidence="2">MAG_38</strain>
    </source>
</reference>
<feature type="domain" description="Transcription elongation factor GreA/GreB C-terminal" evidence="1">
    <location>
        <begin position="1"/>
        <end position="38"/>
    </location>
</feature>
<evidence type="ECO:0000313" key="2">
    <source>
        <dbReference type="EMBL" id="MBZ0159374.1"/>
    </source>
</evidence>
<dbReference type="AlphaFoldDB" id="A0AAJ1ESI2"/>
<dbReference type="InterPro" id="IPR036953">
    <property type="entry name" value="GreA/GreB_C_sf"/>
</dbReference>
<sequence length="48" mass="5280">ISVLAPIGTALIGYRVGDIITWEVPAGLRRLKVEEVIYQPEASGDYHL</sequence>
<evidence type="ECO:0000313" key="3">
    <source>
        <dbReference type="Proteomes" id="UP001197609"/>
    </source>
</evidence>